<comment type="similarity">
    <text evidence="1">Belongs to the 'phage' integrase family.</text>
</comment>
<keyword evidence="2" id="KW-0238">DNA-binding</keyword>
<dbReference type="InterPro" id="IPR010998">
    <property type="entry name" value="Integrase_recombinase_N"/>
</dbReference>
<evidence type="ECO:0000313" key="5">
    <source>
        <dbReference type="EMBL" id="MBT0664610.1"/>
    </source>
</evidence>
<protein>
    <submittedName>
        <fullName evidence="5">Tyrosine-type recombinase/integrase</fullName>
    </submittedName>
</protein>
<organism evidence="5 6">
    <name type="scientific">Geoanaerobacter pelophilus</name>
    <dbReference type="NCBI Taxonomy" id="60036"/>
    <lineage>
        <taxon>Bacteria</taxon>
        <taxon>Pseudomonadati</taxon>
        <taxon>Thermodesulfobacteriota</taxon>
        <taxon>Desulfuromonadia</taxon>
        <taxon>Geobacterales</taxon>
        <taxon>Geobacteraceae</taxon>
        <taxon>Geoanaerobacter</taxon>
    </lineage>
</organism>
<dbReference type="RefSeq" id="WP_214171367.1">
    <property type="nucleotide sequence ID" value="NZ_JAHCVJ010000003.1"/>
</dbReference>
<dbReference type="Gene3D" id="1.10.150.130">
    <property type="match status" value="1"/>
</dbReference>
<evidence type="ECO:0000259" key="4">
    <source>
        <dbReference type="PROSITE" id="PS51898"/>
    </source>
</evidence>
<dbReference type="EMBL" id="JAHCVJ010000003">
    <property type="protein sequence ID" value="MBT0664610.1"/>
    <property type="molecule type" value="Genomic_DNA"/>
</dbReference>
<dbReference type="InterPro" id="IPR013762">
    <property type="entry name" value="Integrase-like_cat_sf"/>
</dbReference>
<dbReference type="SUPFAM" id="SSF56349">
    <property type="entry name" value="DNA breaking-rejoining enzymes"/>
    <property type="match status" value="1"/>
</dbReference>
<dbReference type="InterPro" id="IPR002104">
    <property type="entry name" value="Integrase_catalytic"/>
</dbReference>
<proteinExistence type="inferred from homology"/>
<evidence type="ECO:0000256" key="3">
    <source>
        <dbReference type="ARBA" id="ARBA00023172"/>
    </source>
</evidence>
<gene>
    <name evidence="5" type="ORF">KI809_09900</name>
</gene>
<accession>A0AAW4L500</accession>
<dbReference type="GO" id="GO:0003677">
    <property type="term" value="F:DNA binding"/>
    <property type="evidence" value="ECO:0007669"/>
    <property type="project" value="UniProtKB-KW"/>
</dbReference>
<dbReference type="AlphaFoldDB" id="A0AAW4L500"/>
<keyword evidence="3" id="KW-0233">DNA recombination</keyword>
<evidence type="ECO:0000313" key="6">
    <source>
        <dbReference type="Proteomes" id="UP000811899"/>
    </source>
</evidence>
<keyword evidence="6" id="KW-1185">Reference proteome</keyword>
<dbReference type="PANTHER" id="PTHR30349">
    <property type="entry name" value="PHAGE INTEGRASE-RELATED"/>
    <property type="match status" value="1"/>
</dbReference>
<dbReference type="GO" id="GO:0006310">
    <property type="term" value="P:DNA recombination"/>
    <property type="evidence" value="ECO:0007669"/>
    <property type="project" value="UniProtKB-KW"/>
</dbReference>
<dbReference type="Pfam" id="PF12167">
    <property type="entry name" value="Arm-DNA-bind_2"/>
    <property type="match status" value="1"/>
</dbReference>
<evidence type="ECO:0000256" key="1">
    <source>
        <dbReference type="ARBA" id="ARBA00008857"/>
    </source>
</evidence>
<name>A0AAW4L500_9BACT</name>
<comment type="caution">
    <text evidence="5">The sequence shown here is derived from an EMBL/GenBank/DDBJ whole genome shotgun (WGS) entry which is preliminary data.</text>
</comment>
<dbReference type="GO" id="GO:0015074">
    <property type="term" value="P:DNA integration"/>
    <property type="evidence" value="ECO:0007669"/>
    <property type="project" value="InterPro"/>
</dbReference>
<reference evidence="5 6" key="1">
    <citation type="submission" date="2021-05" db="EMBL/GenBank/DDBJ databases">
        <title>The draft genome of Geobacter pelophilus DSM 12255.</title>
        <authorList>
            <person name="Xu Z."/>
            <person name="Masuda Y."/>
            <person name="Itoh H."/>
            <person name="Senoo K."/>
        </authorList>
    </citation>
    <scope>NUCLEOTIDE SEQUENCE [LARGE SCALE GENOMIC DNA]</scope>
    <source>
        <strain evidence="5 6">DSM 12255</strain>
    </source>
</reference>
<dbReference type="Pfam" id="PF00589">
    <property type="entry name" value="Phage_integrase"/>
    <property type="match status" value="1"/>
</dbReference>
<dbReference type="PROSITE" id="PS51898">
    <property type="entry name" value="TYR_RECOMBINASE"/>
    <property type="match status" value="1"/>
</dbReference>
<dbReference type="InterPro" id="IPR011010">
    <property type="entry name" value="DNA_brk_join_enz"/>
</dbReference>
<dbReference type="Proteomes" id="UP000811899">
    <property type="component" value="Unassembled WGS sequence"/>
</dbReference>
<dbReference type="PANTHER" id="PTHR30349:SF64">
    <property type="entry name" value="PROPHAGE INTEGRASE INTD-RELATED"/>
    <property type="match status" value="1"/>
</dbReference>
<dbReference type="InterPro" id="IPR022000">
    <property type="entry name" value="Min27-like_integrase_DNA_bind"/>
</dbReference>
<dbReference type="InterPro" id="IPR050090">
    <property type="entry name" value="Tyrosine_recombinase_XerCD"/>
</dbReference>
<dbReference type="Gene3D" id="1.10.443.10">
    <property type="entry name" value="Intergrase catalytic core"/>
    <property type="match status" value="1"/>
</dbReference>
<evidence type="ECO:0000256" key="2">
    <source>
        <dbReference type="ARBA" id="ARBA00023125"/>
    </source>
</evidence>
<feature type="domain" description="Tyr recombinase" evidence="4">
    <location>
        <begin position="217"/>
        <end position="399"/>
    </location>
</feature>
<sequence length="438" mass="51161">MKMKKGTLALETPAKEIGSVKRRKDSKKLYVDFYYFGHRIIRSTELDDTLANEIRVRDFLNRIMERIETGTFKFAEAFPGATKKEKAFFTSLEGREYRPEPHQVLFGDYVKEWMKTIFPTFGSPTKHRDYQESIKRILPYFRNMTFHQITGQELFRFTESLKWKTGANKGKPVSRSRKVNILIPFRAIWNDACDHYRWVIKSPCDGIHKKLPKTEKKERLALRFNDWQLFLENLEDHYRPIAELMILTGMIVSELSALTKDSIQGEYLRLTSSYVLKAEKTSMKTAFRKRDIYITEAIRKRLDILTERATTPYLVTSSRGTRLHSTDFAKVWKKAVDQANISPMTSYIARHSFAAWSLTIGVNPLRLVKLMGHASKQMVYEVYGNYVEGLEEDAEAIYNYFGQDFLTPRKKENPIPFRYSTGHSRHVDLSSQSTLLSF</sequence>